<accession>A0A7D6BT79</accession>
<comment type="similarity">
    <text evidence="1 11 12">Belongs to the eukaryotic-type primase small subunit family.</text>
</comment>
<feature type="active site" evidence="11">
    <location>
        <position position="295"/>
    </location>
</feature>
<feature type="active site" evidence="11">
    <location>
        <position position="102"/>
    </location>
</feature>
<evidence type="ECO:0000256" key="3">
    <source>
        <dbReference type="ARBA" id="ARBA00022515"/>
    </source>
</evidence>
<gene>
    <name evidence="11" type="primary">priS</name>
    <name evidence="14" type="ORF">Sv326_0926</name>
</gene>
<dbReference type="AlphaFoldDB" id="A0A7D6BT79"/>
<dbReference type="HAMAP" id="MF_00700">
    <property type="entry name" value="DNA_primase_sml_arc"/>
    <property type="match status" value="1"/>
</dbReference>
<dbReference type="InterPro" id="IPR014052">
    <property type="entry name" value="DNA_primase_ssu_euk/arc"/>
</dbReference>
<sequence length="389" mass="44811">MEDLQLRIRNPEEEYVRSRFREYYGKADVKAPDEVERREFGFGGWERKIEVRHLHVGNAEELKGKLAMEAPLFISYSVAYYEFPDMRPMERKNWLGADVVFDLDSDHLGLPCRKRHGTKWVCDECLAAVKDESAKLIEQFLIPDFGFSKNEIEVNFSGNRGYHVHIRDKTVKKLSSYARREVVDYLTGTGIDFDSMDFRNVAVSGRKEKKLLGPSPSNPAWPGRIARLVSRLVAEKRLAEVGVEEKDAKRIYKKSEQFLKSVREGNWDVVKLERKEEFWRNVVGRLGVKLGDRIDQNVTADASKLIRLPDSLHGESALLAKRVKDLNSFDPLKEAVVFGDQPVRIKIKNAPEFRLGELTFGPFKSEEKELPEYAALFLLCKKEAVLWKS</sequence>
<keyword evidence="3 11" id="KW-0639">Primosome</keyword>
<keyword evidence="9 11" id="KW-0804">Transcription</keyword>
<dbReference type="SUPFAM" id="SSF56747">
    <property type="entry name" value="Prim-pol domain"/>
    <property type="match status" value="1"/>
</dbReference>
<proteinExistence type="inferred from homology"/>
<evidence type="ECO:0000256" key="12">
    <source>
        <dbReference type="RuleBase" id="RU003514"/>
    </source>
</evidence>
<dbReference type="KEGG" id="flt:Sv326_0926"/>
<dbReference type="Proteomes" id="UP000510821">
    <property type="component" value="Chromosome"/>
</dbReference>
<comment type="function">
    <text evidence="13">RNA polymerase that catalyzes the synthesis of short RNA molecules used as primers for DNA polymerase during DNA replication.</text>
</comment>
<keyword evidence="6 11" id="KW-0235">DNA replication</keyword>
<dbReference type="InterPro" id="IPR002755">
    <property type="entry name" value="DNA_primase_S"/>
</dbReference>
<reference evidence="15" key="1">
    <citation type="submission" date="2020-07" db="EMBL/GenBank/DDBJ databases">
        <title>Metabolic diversity and evolutionary history of the archaeal phylum ###Micrarchaeota### uncovered from a freshwater lake metagenome.</title>
        <authorList>
            <person name="Kadnikov V.V."/>
            <person name="Savvichev A.S."/>
            <person name="Mardanov A.V."/>
            <person name="Beletsky A.V."/>
            <person name="Chupakov A.V."/>
            <person name="Kokryatskaya N.M."/>
            <person name="Pimenov N.V."/>
            <person name="Ravin N.V."/>
        </authorList>
    </citation>
    <scope>NUCLEOTIDE SEQUENCE [LARGE SCALE GENOMIC DNA]</scope>
</reference>
<evidence type="ECO:0000256" key="6">
    <source>
        <dbReference type="ARBA" id="ARBA00022705"/>
    </source>
</evidence>
<keyword evidence="2 11" id="KW-0240">DNA-directed RNA polymerase</keyword>
<protein>
    <recommendedName>
        <fullName evidence="11">DNA primase small subunit PriS</fullName>
        <ecNumber evidence="11">2.7.7.-</ecNumber>
    </recommendedName>
</protein>
<evidence type="ECO:0000256" key="2">
    <source>
        <dbReference type="ARBA" id="ARBA00022478"/>
    </source>
</evidence>
<keyword evidence="8 11" id="KW-0460">Magnesium</keyword>
<dbReference type="NCBIfam" id="TIGR00335">
    <property type="entry name" value="primase_sml"/>
    <property type="match status" value="1"/>
</dbReference>
<evidence type="ECO:0000256" key="10">
    <source>
        <dbReference type="ARBA" id="ARBA00023211"/>
    </source>
</evidence>
<evidence type="ECO:0000256" key="1">
    <source>
        <dbReference type="ARBA" id="ARBA00009762"/>
    </source>
</evidence>
<dbReference type="GO" id="GO:0046872">
    <property type="term" value="F:metal ion binding"/>
    <property type="evidence" value="ECO:0007669"/>
    <property type="project" value="UniProtKB-KW"/>
</dbReference>
<evidence type="ECO:0000256" key="8">
    <source>
        <dbReference type="ARBA" id="ARBA00022842"/>
    </source>
</evidence>
<keyword evidence="4 11" id="KW-0808">Transferase</keyword>
<keyword evidence="10 11" id="KW-0464">Manganese</keyword>
<dbReference type="InterPro" id="IPR023639">
    <property type="entry name" value="DNA_primase_ssu_PriS"/>
</dbReference>
<name>A0A7D6BT79_FERL1</name>
<dbReference type="GO" id="GO:0000428">
    <property type="term" value="C:DNA-directed RNA polymerase complex"/>
    <property type="evidence" value="ECO:0007669"/>
    <property type="project" value="UniProtKB-KW"/>
</dbReference>
<evidence type="ECO:0000313" key="14">
    <source>
        <dbReference type="EMBL" id="QLJ53101.1"/>
    </source>
</evidence>
<organism evidence="14 15">
    <name type="scientific">Fermentimicrarchaeum limneticum</name>
    <dbReference type="NCBI Taxonomy" id="2795018"/>
    <lineage>
        <taxon>Archaea</taxon>
        <taxon>Candidatus Micrarchaeota</taxon>
        <taxon>Candidatus Fermentimicrarchaeales</taxon>
        <taxon>Candidatus Fermentimicrarchaeaceae</taxon>
        <taxon>Candidatus Fermentimicrarchaeum</taxon>
    </lineage>
</organism>
<comment type="cofactor">
    <cofactor evidence="11">
        <name>Mg(2+)</name>
        <dbReference type="ChEBI" id="CHEBI:18420"/>
    </cofactor>
    <cofactor evidence="11">
        <name>Mn(2+)</name>
        <dbReference type="ChEBI" id="CHEBI:29035"/>
    </cofactor>
</comment>
<dbReference type="GO" id="GO:1990077">
    <property type="term" value="C:primosome complex"/>
    <property type="evidence" value="ECO:0007669"/>
    <property type="project" value="UniProtKB-KW"/>
</dbReference>
<dbReference type="PANTHER" id="PTHR10536">
    <property type="entry name" value="DNA PRIMASE SMALL SUBUNIT"/>
    <property type="match status" value="1"/>
</dbReference>
<keyword evidence="5 11" id="KW-0548">Nucleotidyltransferase</keyword>
<comment type="subunit">
    <text evidence="11">Heterodimer of a small subunit (PriS) and a large subunit (PriL).</text>
</comment>
<evidence type="ECO:0000256" key="11">
    <source>
        <dbReference type="HAMAP-Rule" id="MF_00700"/>
    </source>
</evidence>
<dbReference type="GO" id="GO:0006269">
    <property type="term" value="P:DNA replication, synthesis of primer"/>
    <property type="evidence" value="ECO:0007669"/>
    <property type="project" value="UniProtKB-UniRule"/>
</dbReference>
<dbReference type="Pfam" id="PF01896">
    <property type="entry name" value="DNA_primase_S"/>
    <property type="match status" value="1"/>
</dbReference>
<dbReference type="GO" id="GO:0003899">
    <property type="term" value="F:DNA-directed RNA polymerase activity"/>
    <property type="evidence" value="ECO:0007669"/>
    <property type="project" value="UniProtKB-UniRule"/>
</dbReference>
<comment type="function">
    <text evidence="11">Catalytic subunit of DNA primase, an RNA polymerase that catalyzes the synthesis of short RNA molecules used as primers for DNA polymerase during DNA replication. The small subunit contains the primase catalytic core and has DNA synthesis activity on its own. Binding to the large subunit stabilizes and modulates the activity, increasing the rate of DNA synthesis while decreasing the length of the DNA fragments, and conferring RNA synthesis capability. The DNA polymerase activity may enable DNA primase to also catalyze primer extension after primer synthesis. May also play a role in DNA repair.</text>
</comment>
<evidence type="ECO:0000256" key="13">
    <source>
        <dbReference type="RuleBase" id="RU004224"/>
    </source>
</evidence>
<keyword evidence="7 11" id="KW-0479">Metal-binding</keyword>
<evidence type="ECO:0000313" key="15">
    <source>
        <dbReference type="Proteomes" id="UP000510821"/>
    </source>
</evidence>
<dbReference type="EMBL" id="CP058998">
    <property type="protein sequence ID" value="QLJ53101.1"/>
    <property type="molecule type" value="Genomic_DNA"/>
</dbReference>
<evidence type="ECO:0000256" key="7">
    <source>
        <dbReference type="ARBA" id="ARBA00022723"/>
    </source>
</evidence>
<dbReference type="EC" id="2.7.7.-" evidence="11"/>
<evidence type="ECO:0000256" key="4">
    <source>
        <dbReference type="ARBA" id="ARBA00022679"/>
    </source>
</evidence>
<evidence type="ECO:0000256" key="9">
    <source>
        <dbReference type="ARBA" id="ARBA00023163"/>
    </source>
</evidence>
<dbReference type="Gene3D" id="3.90.920.10">
    <property type="entry name" value="DNA primase, PRIM domain"/>
    <property type="match status" value="1"/>
</dbReference>
<evidence type="ECO:0000256" key="5">
    <source>
        <dbReference type="ARBA" id="ARBA00022695"/>
    </source>
</evidence>
<feature type="active site" evidence="11">
    <location>
        <position position="104"/>
    </location>
</feature>